<keyword evidence="3" id="KW-1185">Reference proteome</keyword>
<evidence type="ECO:0000313" key="2">
    <source>
        <dbReference type="EMBL" id="KAJ9143294.1"/>
    </source>
</evidence>
<sequence>MTATATEANDDEDSLGLGRACTTPTGYRTLLTTRPPSYKDDLKIQRLNQLCLPDWDRRIRRAKTRALRPERPEFAIVKQSPANPKWMRALRQIEKGIGPLNLYIKEMGGYAYLKLRMKPVLRSVAVILYDRECSGRPMEEVSETRLEDIPEVGGRKLRSLVKPLLEHMLLVDYGVGVYPLKGRKRVDRGVLDFCNYVASFVEFYKNPPLPDLPRWEYLASRLLRFEHFDGLDVADISLALYHYGTHRRQLADWEYKRGLTGYTGVLQEMIDEIPTRGTERLMRKLSVDVNEYLSKQWCIEDTEARRKVAAKAKELASQYGLPLYAPPVTSLSMPEFEKIYKNGIPLRK</sequence>
<dbReference type="EMBL" id="JANBVO010000019">
    <property type="protein sequence ID" value="KAJ9143294.1"/>
    <property type="molecule type" value="Genomic_DNA"/>
</dbReference>
<name>A0AA38VS53_9PEZI</name>
<gene>
    <name evidence="2" type="ORF">NKR23_g6667</name>
</gene>
<organism evidence="2 3">
    <name type="scientific">Pleurostoma richardsiae</name>
    <dbReference type="NCBI Taxonomy" id="41990"/>
    <lineage>
        <taxon>Eukaryota</taxon>
        <taxon>Fungi</taxon>
        <taxon>Dikarya</taxon>
        <taxon>Ascomycota</taxon>
        <taxon>Pezizomycotina</taxon>
        <taxon>Sordariomycetes</taxon>
        <taxon>Sordariomycetidae</taxon>
        <taxon>Calosphaeriales</taxon>
        <taxon>Pleurostomataceae</taxon>
        <taxon>Pleurostoma</taxon>
    </lineage>
</organism>
<accession>A0AA38VS53</accession>
<dbReference type="AlphaFoldDB" id="A0AA38VS53"/>
<comment type="caution">
    <text evidence="2">The sequence shown here is derived from an EMBL/GenBank/DDBJ whole genome shotgun (WGS) entry which is preliminary data.</text>
</comment>
<feature type="region of interest" description="Disordered" evidence="1">
    <location>
        <begin position="1"/>
        <end position="20"/>
    </location>
</feature>
<evidence type="ECO:0000313" key="3">
    <source>
        <dbReference type="Proteomes" id="UP001174694"/>
    </source>
</evidence>
<evidence type="ECO:0000256" key="1">
    <source>
        <dbReference type="SAM" id="MobiDB-lite"/>
    </source>
</evidence>
<reference evidence="2" key="1">
    <citation type="submission" date="2022-07" db="EMBL/GenBank/DDBJ databases">
        <title>Fungi with potential for degradation of polypropylene.</title>
        <authorList>
            <person name="Gostincar C."/>
        </authorList>
    </citation>
    <scope>NUCLEOTIDE SEQUENCE</scope>
    <source>
        <strain evidence="2">EXF-13308</strain>
    </source>
</reference>
<proteinExistence type="predicted"/>
<protein>
    <submittedName>
        <fullName evidence="2">Uncharacterized protein</fullName>
    </submittedName>
</protein>
<dbReference type="Proteomes" id="UP001174694">
    <property type="component" value="Unassembled WGS sequence"/>
</dbReference>